<feature type="chain" id="PRO_5034970307" evidence="6">
    <location>
        <begin position="30"/>
        <end position="892"/>
    </location>
</feature>
<dbReference type="PROSITE" id="PS51007">
    <property type="entry name" value="CYTC"/>
    <property type="match status" value="1"/>
</dbReference>
<evidence type="ECO:0000256" key="5">
    <source>
        <dbReference type="SAM" id="MobiDB-lite"/>
    </source>
</evidence>
<evidence type="ECO:0000256" key="1">
    <source>
        <dbReference type="ARBA" id="ARBA00022617"/>
    </source>
</evidence>
<keyword evidence="6" id="KW-0732">Signal</keyword>
<keyword evidence="9" id="KW-1185">Reference proteome</keyword>
<dbReference type="EMBL" id="CP074694">
    <property type="protein sequence ID" value="QVL33740.1"/>
    <property type="molecule type" value="Genomic_DNA"/>
</dbReference>
<dbReference type="PANTHER" id="PTHR35889">
    <property type="entry name" value="CYCLOINULO-OLIGOSACCHARIDE FRUCTANOTRANSFERASE-RELATED"/>
    <property type="match status" value="1"/>
</dbReference>
<evidence type="ECO:0000256" key="2">
    <source>
        <dbReference type="ARBA" id="ARBA00022723"/>
    </source>
</evidence>
<organism evidence="8 9">
    <name type="scientific">Telmatocola sphagniphila</name>
    <dbReference type="NCBI Taxonomy" id="1123043"/>
    <lineage>
        <taxon>Bacteria</taxon>
        <taxon>Pseudomonadati</taxon>
        <taxon>Planctomycetota</taxon>
        <taxon>Planctomycetia</taxon>
        <taxon>Gemmatales</taxon>
        <taxon>Gemmataceae</taxon>
    </lineage>
</organism>
<dbReference type="Pfam" id="PF07635">
    <property type="entry name" value="PSCyt1"/>
    <property type="match status" value="1"/>
</dbReference>
<keyword evidence="1 4" id="KW-0349">Heme</keyword>
<feature type="region of interest" description="Disordered" evidence="5">
    <location>
        <begin position="428"/>
        <end position="451"/>
    </location>
</feature>
<keyword evidence="2 4" id="KW-0479">Metal-binding</keyword>
<dbReference type="AlphaFoldDB" id="A0A8E6BB73"/>
<dbReference type="Pfam" id="PF07587">
    <property type="entry name" value="PSD1"/>
    <property type="match status" value="1"/>
</dbReference>
<evidence type="ECO:0000259" key="7">
    <source>
        <dbReference type="PROSITE" id="PS51007"/>
    </source>
</evidence>
<feature type="signal peptide" evidence="6">
    <location>
        <begin position="1"/>
        <end position="29"/>
    </location>
</feature>
<reference evidence="8" key="1">
    <citation type="submission" date="2021-05" db="EMBL/GenBank/DDBJ databases">
        <title>Complete genome sequence of the cellulolytic planctomycete Telmatocola sphagniphila SP2T and characterization of the first cellulase from planctomycetes.</title>
        <authorList>
            <person name="Rakitin A.L."/>
            <person name="Beletsky A.V."/>
            <person name="Naumoff D.G."/>
            <person name="Kulichevskaya I.S."/>
            <person name="Mardanov A.V."/>
            <person name="Ravin N.V."/>
            <person name="Dedysh S.N."/>
        </authorList>
    </citation>
    <scope>NUCLEOTIDE SEQUENCE</scope>
    <source>
        <strain evidence="8">SP2T</strain>
    </source>
</reference>
<dbReference type="InterPro" id="IPR036909">
    <property type="entry name" value="Cyt_c-like_dom_sf"/>
</dbReference>
<dbReference type="InterPro" id="IPR011444">
    <property type="entry name" value="DUF1549"/>
</dbReference>
<evidence type="ECO:0000313" key="8">
    <source>
        <dbReference type="EMBL" id="QVL33740.1"/>
    </source>
</evidence>
<dbReference type="RefSeq" id="WP_213498702.1">
    <property type="nucleotide sequence ID" value="NZ_CP074694.1"/>
</dbReference>
<dbReference type="SUPFAM" id="SSF46626">
    <property type="entry name" value="Cytochrome c"/>
    <property type="match status" value="1"/>
</dbReference>
<gene>
    <name evidence="8" type="ORF">KIH39_07485</name>
</gene>
<evidence type="ECO:0000313" key="9">
    <source>
        <dbReference type="Proteomes" id="UP000676194"/>
    </source>
</evidence>
<dbReference type="Gene3D" id="1.10.760.10">
    <property type="entry name" value="Cytochrome c-like domain"/>
    <property type="match status" value="1"/>
</dbReference>
<proteinExistence type="predicted"/>
<feature type="domain" description="Cytochrome c" evidence="7">
    <location>
        <begin position="40"/>
        <end position="130"/>
    </location>
</feature>
<dbReference type="InterPro" id="IPR022655">
    <property type="entry name" value="DUF1553"/>
</dbReference>
<dbReference type="Proteomes" id="UP000676194">
    <property type="component" value="Chromosome"/>
</dbReference>
<name>A0A8E6BB73_9BACT</name>
<dbReference type="GO" id="GO:0046872">
    <property type="term" value="F:metal ion binding"/>
    <property type="evidence" value="ECO:0007669"/>
    <property type="project" value="UniProtKB-KW"/>
</dbReference>
<sequence length="892" mass="99986">MTVPCKLSPVSSGLVVGWALLIFASGSVAADSPSPAALEQFEKKVRPIFVEHCASCHGADPKKIKAGFQILNRQNLLTGGDSGPAIVPGQPDKSLLVEVIRYQGDLKMPPRGKLKDSEIAAIRQWIQAGAPWPEAAADAKDAAPKKPGVLFSEEQKKFWAFQPVRKPAQLPPVPDSRRVQNPIDAFILSKLEAAGLKPAAAADKKTLIRRVTFDLTGLPPTPSEIEQFEKDSSAQAFEKVVDRLLASPAYGERWARHWLDVARYADSNGLDENTAFGNAWKYRDYVIRSFNADKPFSQFLQEQIAGDLLPISADQKVQADRYTALGYLVLGPKLLAEPDKQKMLIDIADEQIDTLGKGLLGLTLGCARCHDHKFDPIPTRDYYSLLSIFTSTRTMQNLNTVARAFERPLSPPEDPKIVRAREAFKKKNSERKDFEQKLSQLDAKETEKKKDYTQKIEKLRQEAADLEKIVPDLHLEKVRKELRDLETQFGKVPETNKAKRLEIHQEAEKRRAAIKELEPQVYDPNFVLSVEEGSPGAYGTQPRNLFVQIRGNYTTPGEEAPPIFPRILVGESAPVFVSTKPNGMAAPEPLKTRFGAPRPSSGRLELARWLTDPQHPLTARVFVNRIWQHHFGEGLVRSVDNFGRLGERPSHPELLDWLAAEFLEHNGSVKHLHKVILLSATYQQGSRPDEASARLDPDNRLLGHFPRQRLEAEPLRDAMLAVAGTLDRQPATSLLPSKNFDYVTNDQSGSAAHYNSNKRSIYLPVVRNNVFPFFQTFDFPDPSMMVGHRDRTVIAPQALYLMNNPFVRKQAEAFARRIWESDAKEVAARVELAYLMAFGRPARPEEIAQAREFLQAFEKTLANQKDPAQKTLESWSVLAQSLFASNEFVFID</sequence>
<dbReference type="KEGG" id="tsph:KIH39_07485"/>
<dbReference type="PANTHER" id="PTHR35889:SF3">
    <property type="entry name" value="F-BOX DOMAIN-CONTAINING PROTEIN"/>
    <property type="match status" value="1"/>
</dbReference>
<keyword evidence="3 4" id="KW-0408">Iron</keyword>
<evidence type="ECO:0000256" key="3">
    <source>
        <dbReference type="ARBA" id="ARBA00023004"/>
    </source>
</evidence>
<protein>
    <submittedName>
        <fullName evidence="8">DUF1553 domain-containing protein</fullName>
    </submittedName>
</protein>
<dbReference type="InterPro" id="IPR009056">
    <property type="entry name" value="Cyt_c-like_dom"/>
</dbReference>
<evidence type="ECO:0000256" key="4">
    <source>
        <dbReference type="PROSITE-ProRule" id="PRU00433"/>
    </source>
</evidence>
<accession>A0A8E6BB73</accession>
<dbReference type="Pfam" id="PF07583">
    <property type="entry name" value="PSCyt2"/>
    <property type="match status" value="1"/>
</dbReference>
<dbReference type="GO" id="GO:0020037">
    <property type="term" value="F:heme binding"/>
    <property type="evidence" value="ECO:0007669"/>
    <property type="project" value="InterPro"/>
</dbReference>
<dbReference type="GO" id="GO:0009055">
    <property type="term" value="F:electron transfer activity"/>
    <property type="evidence" value="ECO:0007669"/>
    <property type="project" value="InterPro"/>
</dbReference>
<dbReference type="InterPro" id="IPR011429">
    <property type="entry name" value="Cyt_c_Planctomycete-type"/>
</dbReference>
<evidence type="ECO:0000256" key="6">
    <source>
        <dbReference type="SAM" id="SignalP"/>
    </source>
</evidence>